<sequence>MAIASQPPIAKATGKLFGAGDTGTAPPGSAASDAGEKGLPPIVALGIVGAVLGASALIGRRNAPDASHPGVRRWYRRLDKPGYTPPDAVFGAVWPVLETGLAVGGYRLLRQPATPRRNAAVGLWLANSAMIGGWTELFFRRKRLDASVAASGAMIASGAALVVTAAKVDRPAAVLAVPFVAWLGFATLLAERIRRDNPQAGA</sequence>
<dbReference type="Pfam" id="PF03073">
    <property type="entry name" value="TspO_MBR"/>
    <property type="match status" value="1"/>
</dbReference>
<reference evidence="9" key="1">
    <citation type="journal article" date="2019" name="Int. J. Syst. Evol. Microbiol.">
        <title>The Global Catalogue of Microorganisms (GCM) 10K type strain sequencing project: providing services to taxonomists for standard genome sequencing and annotation.</title>
        <authorList>
            <consortium name="The Broad Institute Genomics Platform"/>
            <consortium name="The Broad Institute Genome Sequencing Center for Infectious Disease"/>
            <person name="Wu L."/>
            <person name="Ma J."/>
        </authorList>
    </citation>
    <scope>NUCLEOTIDE SEQUENCE [LARGE SCALE GENOMIC DNA]</scope>
    <source>
        <strain evidence="9">Q85</strain>
    </source>
</reference>
<proteinExistence type="inferred from homology"/>
<evidence type="ECO:0000256" key="1">
    <source>
        <dbReference type="ARBA" id="ARBA00004141"/>
    </source>
</evidence>
<evidence type="ECO:0000256" key="4">
    <source>
        <dbReference type="ARBA" id="ARBA00022989"/>
    </source>
</evidence>
<organism evidence="8 9">
    <name type="scientific">Sphingomonas floccifaciens</name>
    <dbReference type="NCBI Taxonomy" id="1844115"/>
    <lineage>
        <taxon>Bacteria</taxon>
        <taxon>Pseudomonadati</taxon>
        <taxon>Pseudomonadota</taxon>
        <taxon>Alphaproteobacteria</taxon>
        <taxon>Sphingomonadales</taxon>
        <taxon>Sphingomonadaceae</taxon>
        <taxon>Sphingomonas</taxon>
    </lineage>
</organism>
<evidence type="ECO:0000313" key="9">
    <source>
        <dbReference type="Proteomes" id="UP001597283"/>
    </source>
</evidence>
<keyword evidence="4 7" id="KW-1133">Transmembrane helix</keyword>
<comment type="subcellular location">
    <subcellularLocation>
        <location evidence="1">Membrane</location>
        <topology evidence="1">Multi-pass membrane protein</topology>
    </subcellularLocation>
</comment>
<feature type="transmembrane region" description="Helical" evidence="7">
    <location>
        <begin position="146"/>
        <end position="166"/>
    </location>
</feature>
<name>A0ABW4NKK5_9SPHN</name>
<evidence type="ECO:0000256" key="5">
    <source>
        <dbReference type="ARBA" id="ARBA00023136"/>
    </source>
</evidence>
<feature type="region of interest" description="Disordered" evidence="6">
    <location>
        <begin position="14"/>
        <end position="34"/>
    </location>
</feature>
<keyword evidence="5 7" id="KW-0472">Membrane</keyword>
<evidence type="ECO:0000313" key="8">
    <source>
        <dbReference type="EMBL" id="MFD1789850.1"/>
    </source>
</evidence>
<comment type="similarity">
    <text evidence="2">Belongs to the TspO/BZRP family.</text>
</comment>
<dbReference type="PANTHER" id="PTHR10057">
    <property type="entry name" value="PERIPHERAL-TYPE BENZODIAZEPINE RECEPTOR"/>
    <property type="match status" value="1"/>
</dbReference>
<evidence type="ECO:0000256" key="7">
    <source>
        <dbReference type="SAM" id="Phobius"/>
    </source>
</evidence>
<evidence type="ECO:0000256" key="2">
    <source>
        <dbReference type="ARBA" id="ARBA00007524"/>
    </source>
</evidence>
<dbReference type="EMBL" id="JBHUFC010000025">
    <property type="protein sequence ID" value="MFD1789850.1"/>
    <property type="molecule type" value="Genomic_DNA"/>
</dbReference>
<feature type="transmembrane region" description="Helical" evidence="7">
    <location>
        <begin position="38"/>
        <end position="58"/>
    </location>
</feature>
<comment type="caution">
    <text evidence="8">The sequence shown here is derived from an EMBL/GenBank/DDBJ whole genome shotgun (WGS) entry which is preliminary data.</text>
</comment>
<dbReference type="InterPro" id="IPR038330">
    <property type="entry name" value="TspO/MBR-related_sf"/>
</dbReference>
<keyword evidence="9" id="KW-1185">Reference proteome</keyword>
<feature type="transmembrane region" description="Helical" evidence="7">
    <location>
        <begin position="172"/>
        <end position="190"/>
    </location>
</feature>
<dbReference type="Gene3D" id="1.20.1260.100">
    <property type="entry name" value="TspO/MBR protein"/>
    <property type="match status" value="1"/>
</dbReference>
<dbReference type="PANTHER" id="PTHR10057:SF0">
    <property type="entry name" value="TRANSLOCATOR PROTEIN"/>
    <property type="match status" value="1"/>
</dbReference>
<protein>
    <submittedName>
        <fullName evidence="8">TspO/MBR family protein</fullName>
    </submittedName>
</protein>
<evidence type="ECO:0000256" key="6">
    <source>
        <dbReference type="SAM" id="MobiDB-lite"/>
    </source>
</evidence>
<gene>
    <name evidence="8" type="ORF">ACFSC3_20020</name>
</gene>
<dbReference type="InterPro" id="IPR004307">
    <property type="entry name" value="TspO_MBR"/>
</dbReference>
<dbReference type="RefSeq" id="WP_380942133.1">
    <property type="nucleotide sequence ID" value="NZ_JBHUFC010000025.1"/>
</dbReference>
<dbReference type="Proteomes" id="UP001597283">
    <property type="component" value="Unassembled WGS sequence"/>
</dbReference>
<dbReference type="CDD" id="cd15904">
    <property type="entry name" value="TSPO_MBR"/>
    <property type="match status" value="1"/>
</dbReference>
<accession>A0ABW4NKK5</accession>
<keyword evidence="3 7" id="KW-0812">Transmembrane</keyword>
<evidence type="ECO:0000256" key="3">
    <source>
        <dbReference type="ARBA" id="ARBA00022692"/>
    </source>
</evidence>